<dbReference type="RefSeq" id="XP_025400384.1">
    <property type="nucleotide sequence ID" value="XM_025545314.1"/>
</dbReference>
<accession>A0A317WID5</accession>
<evidence type="ECO:0000313" key="2">
    <source>
        <dbReference type="EMBL" id="PWY85042.1"/>
    </source>
</evidence>
<dbReference type="AlphaFoldDB" id="A0A317WID5"/>
<evidence type="ECO:0000313" key="3">
    <source>
        <dbReference type="Proteomes" id="UP000247233"/>
    </source>
</evidence>
<evidence type="ECO:0000256" key="1">
    <source>
        <dbReference type="SAM" id="SignalP"/>
    </source>
</evidence>
<organism evidence="2 3">
    <name type="scientific">Aspergillus heteromorphus CBS 117.55</name>
    <dbReference type="NCBI Taxonomy" id="1448321"/>
    <lineage>
        <taxon>Eukaryota</taxon>
        <taxon>Fungi</taxon>
        <taxon>Dikarya</taxon>
        <taxon>Ascomycota</taxon>
        <taxon>Pezizomycotina</taxon>
        <taxon>Eurotiomycetes</taxon>
        <taxon>Eurotiomycetidae</taxon>
        <taxon>Eurotiales</taxon>
        <taxon>Aspergillaceae</taxon>
        <taxon>Aspergillus</taxon>
        <taxon>Aspergillus subgen. Circumdati</taxon>
    </lineage>
</organism>
<evidence type="ECO:0008006" key="4">
    <source>
        <dbReference type="Google" id="ProtNLM"/>
    </source>
</evidence>
<dbReference type="GeneID" id="37067551"/>
<name>A0A317WID5_9EURO</name>
<sequence length="153" mass="16012">MHPFQTLSLAALAATLALAADPVPTQTPLPTVHIGTIQTCGTNKYGPDYLIWLDSQSPCNGTDLGIVNSYRDYGLCELTAPIPGYPNLMFSGCTERVTPYGQAGAPASISENGNVVMQCQQVGPRQTECPSPCGGGQSVQVTANYTCSAVQNS</sequence>
<dbReference type="EMBL" id="MSFL01000009">
    <property type="protein sequence ID" value="PWY85042.1"/>
    <property type="molecule type" value="Genomic_DNA"/>
</dbReference>
<reference evidence="2 3" key="1">
    <citation type="submission" date="2016-12" db="EMBL/GenBank/DDBJ databases">
        <title>The genomes of Aspergillus section Nigri reveals drivers in fungal speciation.</title>
        <authorList>
            <consortium name="DOE Joint Genome Institute"/>
            <person name="Vesth T.C."/>
            <person name="Nybo J."/>
            <person name="Theobald S."/>
            <person name="Brandl J."/>
            <person name="Frisvad J.C."/>
            <person name="Nielsen K.F."/>
            <person name="Lyhne E.K."/>
            <person name="Kogle M.E."/>
            <person name="Kuo A."/>
            <person name="Riley R."/>
            <person name="Clum A."/>
            <person name="Nolan M."/>
            <person name="Lipzen A."/>
            <person name="Salamov A."/>
            <person name="Henrissat B."/>
            <person name="Wiebenga A."/>
            <person name="De Vries R.P."/>
            <person name="Grigoriev I.V."/>
            <person name="Mortensen U.H."/>
            <person name="Andersen M.R."/>
            <person name="Baker S.E."/>
        </authorList>
    </citation>
    <scope>NUCLEOTIDE SEQUENCE [LARGE SCALE GENOMIC DNA]</scope>
    <source>
        <strain evidence="2 3">CBS 117.55</strain>
    </source>
</reference>
<dbReference type="OrthoDB" id="4452886at2759"/>
<dbReference type="VEuPathDB" id="FungiDB:BO70DRAFT_379139"/>
<protein>
    <recommendedName>
        <fullName evidence="4">Ig-like domain-containing protein</fullName>
    </recommendedName>
</protein>
<comment type="caution">
    <text evidence="2">The sequence shown here is derived from an EMBL/GenBank/DDBJ whole genome shotgun (WGS) entry which is preliminary data.</text>
</comment>
<keyword evidence="1" id="KW-0732">Signal</keyword>
<keyword evidence="3" id="KW-1185">Reference proteome</keyword>
<gene>
    <name evidence="2" type="ORF">BO70DRAFT_379139</name>
</gene>
<proteinExistence type="predicted"/>
<feature type="signal peptide" evidence="1">
    <location>
        <begin position="1"/>
        <end position="19"/>
    </location>
</feature>
<dbReference type="Proteomes" id="UP000247233">
    <property type="component" value="Unassembled WGS sequence"/>
</dbReference>
<feature type="chain" id="PRO_5016458851" description="Ig-like domain-containing protein" evidence="1">
    <location>
        <begin position="20"/>
        <end position="153"/>
    </location>
</feature>